<keyword evidence="1" id="KW-0472">Membrane</keyword>
<organism evidence="2 3">
    <name type="scientific">Mus spicilegus</name>
    <name type="common">Mound-building mouse</name>
    <dbReference type="NCBI Taxonomy" id="10103"/>
    <lineage>
        <taxon>Eukaryota</taxon>
        <taxon>Metazoa</taxon>
        <taxon>Chordata</taxon>
        <taxon>Craniata</taxon>
        <taxon>Vertebrata</taxon>
        <taxon>Euteleostomi</taxon>
        <taxon>Mammalia</taxon>
        <taxon>Eutheria</taxon>
        <taxon>Euarchontoglires</taxon>
        <taxon>Glires</taxon>
        <taxon>Rodentia</taxon>
        <taxon>Myomorpha</taxon>
        <taxon>Muroidea</taxon>
        <taxon>Muridae</taxon>
        <taxon>Murinae</taxon>
        <taxon>Mus</taxon>
        <taxon>Mus</taxon>
    </lineage>
</organism>
<dbReference type="Ensembl" id="ENSMSIT00000044572.1">
    <property type="protein sequence ID" value="ENSMSIP00000035382.1"/>
    <property type="gene ID" value="ENSMSIG00000029458.1"/>
</dbReference>
<keyword evidence="1" id="KW-0812">Transmembrane</keyword>
<evidence type="ECO:0000313" key="3">
    <source>
        <dbReference type="Proteomes" id="UP000694415"/>
    </source>
</evidence>
<keyword evidence="1" id="KW-1133">Transmembrane helix</keyword>
<protein>
    <submittedName>
        <fullName evidence="2">Uncharacterized protein</fullName>
    </submittedName>
</protein>
<evidence type="ECO:0000313" key="2">
    <source>
        <dbReference type="Ensembl" id="ENSMSIP00000035382.1"/>
    </source>
</evidence>
<dbReference type="AlphaFoldDB" id="A0A8C6IEY1"/>
<dbReference type="Proteomes" id="UP000694415">
    <property type="component" value="Unplaced"/>
</dbReference>
<proteinExistence type="predicted"/>
<reference evidence="2" key="2">
    <citation type="submission" date="2025-09" db="UniProtKB">
        <authorList>
            <consortium name="Ensembl"/>
        </authorList>
    </citation>
    <scope>IDENTIFICATION</scope>
</reference>
<sequence length="58" mass="6620">MYESFVLPTSSHFRGLELILVGVFACCDPLSVILISCIHLSIPSYFLFKNFFPKYDLS</sequence>
<name>A0A8C6IEY1_MUSSI</name>
<reference evidence="2" key="1">
    <citation type="submission" date="2025-08" db="UniProtKB">
        <authorList>
            <consortium name="Ensembl"/>
        </authorList>
    </citation>
    <scope>IDENTIFICATION</scope>
</reference>
<feature type="transmembrane region" description="Helical" evidence="1">
    <location>
        <begin position="20"/>
        <end position="48"/>
    </location>
</feature>
<accession>A0A8C6IEY1</accession>
<evidence type="ECO:0000256" key="1">
    <source>
        <dbReference type="SAM" id="Phobius"/>
    </source>
</evidence>
<keyword evidence="3" id="KW-1185">Reference proteome</keyword>